<dbReference type="InterPro" id="IPR001611">
    <property type="entry name" value="Leu-rich_rpt"/>
</dbReference>
<dbReference type="EMBL" id="HBUF01053134">
    <property type="protein sequence ID" value="CAG6622700.1"/>
    <property type="molecule type" value="Transcribed_RNA"/>
</dbReference>
<accession>A0A8D8M5Q4</accession>
<evidence type="ECO:0000313" key="5">
    <source>
        <dbReference type="EMBL" id="CAG6622700.1"/>
    </source>
</evidence>
<evidence type="ECO:0000256" key="1">
    <source>
        <dbReference type="ARBA" id="ARBA00022614"/>
    </source>
</evidence>
<dbReference type="InterPro" id="IPR057437">
    <property type="entry name" value="PIF1/LRR1_PH"/>
</dbReference>
<name>A0A8D8M5Q4_9HEMI</name>
<dbReference type="Pfam" id="PF00560">
    <property type="entry name" value="LRR_1"/>
    <property type="match status" value="1"/>
</dbReference>
<dbReference type="EMBL" id="HBUF01386301">
    <property type="protein sequence ID" value="CAG6732295.1"/>
    <property type="molecule type" value="Transcribed_RNA"/>
</dbReference>
<dbReference type="EMBL" id="HBUF01386300">
    <property type="protein sequence ID" value="CAG6732293.1"/>
    <property type="molecule type" value="Transcribed_RNA"/>
</dbReference>
<dbReference type="EMBL" id="HBUF01219769">
    <property type="protein sequence ID" value="CAG6668871.1"/>
    <property type="molecule type" value="Transcribed_RNA"/>
</dbReference>
<dbReference type="InterPro" id="IPR003591">
    <property type="entry name" value="Leu-rich_rpt_typical-subtyp"/>
</dbReference>
<proteinExistence type="predicted"/>
<dbReference type="Pfam" id="PF13855">
    <property type="entry name" value="LRR_8"/>
    <property type="match status" value="1"/>
</dbReference>
<evidence type="ECO:0000259" key="4">
    <source>
        <dbReference type="Pfam" id="PF25344"/>
    </source>
</evidence>
<evidence type="ECO:0000256" key="2">
    <source>
        <dbReference type="ARBA" id="ARBA00022737"/>
    </source>
</evidence>
<protein>
    <submittedName>
        <fullName evidence="5">Leucine-rich repeat protein 1</fullName>
    </submittedName>
</protein>
<dbReference type="PANTHER" id="PTHR48051">
    <property type="match status" value="1"/>
</dbReference>
<keyword evidence="3" id="KW-0539">Nucleus</keyword>
<organism evidence="5">
    <name type="scientific">Cacopsylla melanoneura</name>
    <dbReference type="NCBI Taxonomy" id="428564"/>
    <lineage>
        <taxon>Eukaryota</taxon>
        <taxon>Metazoa</taxon>
        <taxon>Ecdysozoa</taxon>
        <taxon>Arthropoda</taxon>
        <taxon>Hexapoda</taxon>
        <taxon>Insecta</taxon>
        <taxon>Pterygota</taxon>
        <taxon>Neoptera</taxon>
        <taxon>Paraneoptera</taxon>
        <taxon>Hemiptera</taxon>
        <taxon>Sternorrhyncha</taxon>
        <taxon>Psylloidea</taxon>
        <taxon>Psyllidae</taxon>
        <taxon>Psyllinae</taxon>
        <taxon>Cacopsylla</taxon>
    </lineage>
</organism>
<sequence length="409" mass="46594">MKISAKIEVSNRNHACLGSNMKKRAVYSTLSIGKVSRTGDFKILYCTKSMVSPKQYTIKNNVEKVFTKFIKEGKATIRFKCPPEDIIIAHDDGRTLMSFLTILMKVLKNEPVHTTHVLNPQDTKVPSKPKTALVVDSLKEYWFEFPRTLVSLVASNIGLDDIANKVRPLLQLRVLDLSKNIISELPEYLGNLPLSELNLSQNELNYKSNWNWMKRPCIQKTLNKLVLNQNKMIKLPPLLYKFHNLTELYLSGSHLVTVPTWLCTSFTNLRVLDLSGNEMVFLPASFQDLRNIDRLNPPSMSQSDELPFDPDSRAFPSLKSLAAKYVFPERYKLSNKSCPESLIVYLYSCINYCKCGRRSYTLDSPLAGSQLRLEAQGSWFDTFGSPCARVWILYQPCLSRTKQCGDQSV</sequence>
<dbReference type="InterPro" id="IPR032675">
    <property type="entry name" value="LRR_dom_sf"/>
</dbReference>
<dbReference type="EMBL" id="HBUF01543228">
    <property type="protein sequence ID" value="CAG6755871.1"/>
    <property type="molecule type" value="Transcribed_RNA"/>
</dbReference>
<dbReference type="Pfam" id="PF25344">
    <property type="entry name" value="PH_LRR1"/>
    <property type="match status" value="1"/>
</dbReference>
<keyword evidence="2" id="KW-0677">Repeat</keyword>
<keyword evidence="1" id="KW-0433">Leucine-rich repeat</keyword>
<dbReference type="SMART" id="SM00369">
    <property type="entry name" value="LRR_TYP"/>
    <property type="match status" value="3"/>
</dbReference>
<dbReference type="EMBL" id="HBUF01386302">
    <property type="protein sequence ID" value="CAG6732297.1"/>
    <property type="molecule type" value="Transcribed_RNA"/>
</dbReference>
<reference evidence="5" key="1">
    <citation type="submission" date="2021-05" db="EMBL/GenBank/DDBJ databases">
        <authorList>
            <person name="Alioto T."/>
            <person name="Alioto T."/>
            <person name="Gomez Garrido J."/>
        </authorList>
    </citation>
    <scope>NUCLEOTIDE SEQUENCE</scope>
</reference>
<dbReference type="EMBL" id="HBUF01053133">
    <property type="protein sequence ID" value="CAG6622699.1"/>
    <property type="molecule type" value="Transcribed_RNA"/>
</dbReference>
<dbReference type="AlphaFoldDB" id="A0A8D8M5Q4"/>
<dbReference type="PROSITE" id="PS51450">
    <property type="entry name" value="LRR"/>
    <property type="match status" value="1"/>
</dbReference>
<dbReference type="SUPFAM" id="SSF52058">
    <property type="entry name" value="L domain-like"/>
    <property type="match status" value="1"/>
</dbReference>
<dbReference type="EMBL" id="HBUF01219770">
    <property type="protein sequence ID" value="CAG6668872.1"/>
    <property type="molecule type" value="Transcribed_RNA"/>
</dbReference>
<feature type="domain" description="PIF1/LRR1 pleckstrin homology" evidence="4">
    <location>
        <begin position="1"/>
        <end position="114"/>
    </location>
</feature>
<dbReference type="PANTHER" id="PTHR48051:SF1">
    <property type="entry name" value="RAS SUPPRESSOR PROTEIN 1"/>
    <property type="match status" value="1"/>
</dbReference>
<evidence type="ECO:0000256" key="3">
    <source>
        <dbReference type="ARBA" id="ARBA00023242"/>
    </source>
</evidence>
<dbReference type="GO" id="GO:0005737">
    <property type="term" value="C:cytoplasm"/>
    <property type="evidence" value="ECO:0007669"/>
    <property type="project" value="TreeGrafter"/>
</dbReference>
<dbReference type="Gene3D" id="3.80.10.10">
    <property type="entry name" value="Ribonuclease Inhibitor"/>
    <property type="match status" value="2"/>
</dbReference>
<dbReference type="InterPro" id="IPR050216">
    <property type="entry name" value="LRR_domain-containing"/>
</dbReference>